<dbReference type="GO" id="GO:0051539">
    <property type="term" value="F:4 iron, 4 sulfur cluster binding"/>
    <property type="evidence" value="ECO:0007669"/>
    <property type="project" value="UniProtKB-KW"/>
</dbReference>
<dbReference type="EMBL" id="BDME01000001">
    <property type="protein sequence ID" value="GAX87324.1"/>
    <property type="molecule type" value="Genomic_DNA"/>
</dbReference>
<dbReference type="GO" id="GO:0046872">
    <property type="term" value="F:metal ion binding"/>
    <property type="evidence" value="ECO:0007669"/>
    <property type="project" value="UniProtKB-KW"/>
</dbReference>
<dbReference type="Gene3D" id="3.40.50.12280">
    <property type="match status" value="1"/>
</dbReference>
<organism evidence="8 9">
    <name type="scientific">Lebetimonas natsushimae</name>
    <dbReference type="NCBI Taxonomy" id="1936991"/>
    <lineage>
        <taxon>Bacteria</taxon>
        <taxon>Pseudomonadati</taxon>
        <taxon>Campylobacterota</taxon>
        <taxon>Epsilonproteobacteria</taxon>
        <taxon>Nautiliales</taxon>
        <taxon>Nautiliaceae</taxon>
        <taxon>Lebetimonas</taxon>
    </lineage>
</organism>
<reference evidence="8 9" key="1">
    <citation type="journal article" date="2017" name="Syst. Appl. Microbiol.">
        <title>Lebetimonas natsushimae sp. nov., a novel strictly anaerobic, moderately thermophilic chemoautotroph isolated from a deep-sea hydrothermal vent polychaete nest in the Mid-Okinawa Trough.</title>
        <authorList>
            <person name="Nagata R."/>
            <person name="Takaki Y."/>
            <person name="Tame A."/>
            <person name="Nunoura T."/>
            <person name="Muto H."/>
            <person name="Mino S."/>
            <person name="Sawayama S."/>
            <person name="Takai K."/>
            <person name="Nakagawa S."/>
        </authorList>
    </citation>
    <scope>NUCLEOTIDE SEQUENCE [LARGE SCALE GENOMIC DNA]</scope>
    <source>
        <strain evidence="8 9">HS1857</strain>
    </source>
</reference>
<protein>
    <recommendedName>
        <fullName evidence="7">NADH:ubiquinone oxidoreductase-like 20kDa subunit domain-containing protein</fullName>
    </recommendedName>
</protein>
<keyword evidence="6" id="KW-0411">Iron-sulfur</keyword>
<evidence type="ECO:0000313" key="9">
    <source>
        <dbReference type="Proteomes" id="UP000217944"/>
    </source>
</evidence>
<dbReference type="SUPFAM" id="SSF56770">
    <property type="entry name" value="HydA/Nqo6-like"/>
    <property type="match status" value="1"/>
</dbReference>
<dbReference type="AlphaFoldDB" id="A0A292YDQ2"/>
<keyword evidence="4" id="KW-0479">Metal-binding</keyword>
<evidence type="ECO:0000259" key="7">
    <source>
        <dbReference type="Pfam" id="PF01058"/>
    </source>
</evidence>
<keyword evidence="9" id="KW-1185">Reference proteome</keyword>
<comment type="caution">
    <text evidence="8">The sequence shown here is derived from an EMBL/GenBank/DDBJ whole genome shotgun (WGS) entry which is preliminary data.</text>
</comment>
<dbReference type="InterPro" id="IPR052375">
    <property type="entry name" value="Complex_I_20kDa-like"/>
</dbReference>
<dbReference type="OrthoDB" id="9786737at2"/>
<keyword evidence="5" id="KW-0408">Iron</keyword>
<dbReference type="InterPro" id="IPR006137">
    <property type="entry name" value="NADH_UbQ_OxRdtase-like_20kDa"/>
</dbReference>
<keyword evidence="3" id="KW-0004">4Fe-4S</keyword>
<dbReference type="Pfam" id="PF01058">
    <property type="entry name" value="Oxidored_q6"/>
    <property type="match status" value="1"/>
</dbReference>
<dbReference type="Proteomes" id="UP000217944">
    <property type="component" value="Unassembled WGS sequence"/>
</dbReference>
<dbReference type="NCBIfam" id="NF005012">
    <property type="entry name" value="PRK06411.1"/>
    <property type="match status" value="1"/>
</dbReference>
<dbReference type="PANTHER" id="PTHR42989:SF1">
    <property type="entry name" value="FORMATE HYDROGENLYASE SUBUNIT 7-RELATED"/>
    <property type="match status" value="1"/>
</dbReference>
<feature type="domain" description="NADH:ubiquinone oxidoreductase-like 20kDa subunit" evidence="7">
    <location>
        <begin position="53"/>
        <end position="160"/>
    </location>
</feature>
<comment type="cofactor">
    <cofactor evidence="1">
        <name>[4Fe-4S] cluster</name>
        <dbReference type="ChEBI" id="CHEBI:49883"/>
    </cofactor>
</comment>
<evidence type="ECO:0000256" key="5">
    <source>
        <dbReference type="ARBA" id="ARBA00023004"/>
    </source>
</evidence>
<evidence type="ECO:0000256" key="1">
    <source>
        <dbReference type="ARBA" id="ARBA00001966"/>
    </source>
</evidence>
<sequence length="171" mass="19396">MLRFWKERFKTGIVTENPEIDKELEEIKKNLKDKVKKLFAGSLAIRMVDSGSCNACEAECNALSNPYYDLERLGIHFVASPRHADILLVSGVMTANMYHHVWDAYNQVPSPKWVITLGDCAKDLGVFEKTYAIKGVDLPVDYHIPGCPPTPKDIMQGLIEFLKKIEINKEK</sequence>
<proteinExistence type="inferred from homology"/>
<evidence type="ECO:0000256" key="6">
    <source>
        <dbReference type="ARBA" id="ARBA00023014"/>
    </source>
</evidence>
<dbReference type="PANTHER" id="PTHR42989">
    <property type="entry name" value="HYDROGENASE-4 COMPONENT I"/>
    <property type="match status" value="1"/>
</dbReference>
<accession>A0A292YDQ2</accession>
<evidence type="ECO:0000256" key="2">
    <source>
        <dbReference type="ARBA" id="ARBA00009173"/>
    </source>
</evidence>
<gene>
    <name evidence="8" type="ORF">LNAT_P0619</name>
</gene>
<evidence type="ECO:0000313" key="8">
    <source>
        <dbReference type="EMBL" id="GAX87324.1"/>
    </source>
</evidence>
<evidence type="ECO:0000256" key="3">
    <source>
        <dbReference type="ARBA" id="ARBA00022485"/>
    </source>
</evidence>
<evidence type="ECO:0000256" key="4">
    <source>
        <dbReference type="ARBA" id="ARBA00022723"/>
    </source>
</evidence>
<dbReference type="RefSeq" id="WP_096258469.1">
    <property type="nucleotide sequence ID" value="NZ_BDME01000001.1"/>
</dbReference>
<comment type="similarity">
    <text evidence="2">Belongs to the complex I 20 kDa subunit family.</text>
</comment>
<name>A0A292YDQ2_9BACT</name>